<dbReference type="GO" id="GO:0006518">
    <property type="term" value="P:peptide metabolic process"/>
    <property type="evidence" value="ECO:0007669"/>
    <property type="project" value="TreeGrafter"/>
</dbReference>
<evidence type="ECO:0000313" key="5">
    <source>
        <dbReference type="Proteomes" id="UP000287033"/>
    </source>
</evidence>
<feature type="domain" description="Peptidase M14" evidence="3">
    <location>
        <begin position="1"/>
        <end position="114"/>
    </location>
</feature>
<dbReference type="Proteomes" id="UP000287033">
    <property type="component" value="Unassembled WGS sequence"/>
</dbReference>
<dbReference type="PROSITE" id="PS52035">
    <property type="entry name" value="PEPTIDASE_M14"/>
    <property type="match status" value="1"/>
</dbReference>
<dbReference type="SUPFAM" id="SSF53187">
    <property type="entry name" value="Zn-dependent exopeptidases"/>
    <property type="match status" value="1"/>
</dbReference>
<dbReference type="PANTHER" id="PTHR11532:SF94">
    <property type="entry name" value="CARBOXYPEPTIDASE D-LIKE"/>
    <property type="match status" value="1"/>
</dbReference>
<reference evidence="4 5" key="1">
    <citation type="journal article" date="2018" name="Nat. Ecol. Evol.">
        <title>Shark genomes provide insights into elasmobranch evolution and the origin of vertebrates.</title>
        <authorList>
            <person name="Hara Y"/>
            <person name="Yamaguchi K"/>
            <person name="Onimaru K"/>
            <person name="Kadota M"/>
            <person name="Koyanagi M"/>
            <person name="Keeley SD"/>
            <person name="Tatsumi K"/>
            <person name="Tanaka K"/>
            <person name="Motone F"/>
            <person name="Kageyama Y"/>
            <person name="Nozu R"/>
            <person name="Adachi N"/>
            <person name="Nishimura O"/>
            <person name="Nakagawa R"/>
            <person name="Tanegashima C"/>
            <person name="Kiyatake I"/>
            <person name="Matsumoto R"/>
            <person name="Murakumo K"/>
            <person name="Nishida K"/>
            <person name="Terakita A"/>
            <person name="Kuratani S"/>
            <person name="Sato K"/>
            <person name="Hyodo S Kuraku.S."/>
        </authorList>
    </citation>
    <scope>NUCLEOTIDE SEQUENCE [LARGE SCALE GENOMIC DNA]</scope>
</reference>
<dbReference type="EMBL" id="BEZZ01214731">
    <property type="protein sequence ID" value="GCC47571.1"/>
    <property type="molecule type" value="Genomic_DNA"/>
</dbReference>
<dbReference type="GO" id="GO:0005615">
    <property type="term" value="C:extracellular space"/>
    <property type="evidence" value="ECO:0007669"/>
    <property type="project" value="TreeGrafter"/>
</dbReference>
<accession>A0A401TY28</accession>
<dbReference type="InterPro" id="IPR057246">
    <property type="entry name" value="CARBOXYPEPT_ZN_1"/>
</dbReference>
<dbReference type="OMA" id="QAYKVGR"/>
<gene>
    <name evidence="4" type="ORF">chiPu_0031626</name>
</gene>
<sequence>MREVHRKCPSITRIYSIGKSYRGLKLYVLEISDKPGVHELGEPEFRYVAGMHGNEVLGRDLLILLMQYLCQQYLLQEPRIVELIHNTRIHLLPSMNPDGYEIAHQLVHEAGGGT</sequence>
<dbReference type="PRINTS" id="PR00765">
    <property type="entry name" value="CRBOXYPTASEA"/>
</dbReference>
<dbReference type="Gene3D" id="3.40.630.10">
    <property type="entry name" value="Zn peptidases"/>
    <property type="match status" value="1"/>
</dbReference>
<dbReference type="AlphaFoldDB" id="A0A401TY28"/>
<comment type="similarity">
    <text evidence="1 2">Belongs to the peptidase M14 family.</text>
</comment>
<comment type="caution">
    <text evidence="4">The sequence shown here is derived from an EMBL/GenBank/DDBJ whole genome shotgun (WGS) entry which is preliminary data.</text>
</comment>
<proteinExistence type="inferred from homology"/>
<dbReference type="InterPro" id="IPR050753">
    <property type="entry name" value="Peptidase_M14_domain"/>
</dbReference>
<evidence type="ECO:0000256" key="2">
    <source>
        <dbReference type="PROSITE-ProRule" id="PRU01379"/>
    </source>
</evidence>
<dbReference type="GO" id="GO:0004181">
    <property type="term" value="F:metallocarboxypeptidase activity"/>
    <property type="evidence" value="ECO:0007669"/>
    <property type="project" value="InterPro"/>
</dbReference>
<organism evidence="4 5">
    <name type="scientific">Chiloscyllium punctatum</name>
    <name type="common">Brownbanded bambooshark</name>
    <name type="synonym">Hemiscyllium punctatum</name>
    <dbReference type="NCBI Taxonomy" id="137246"/>
    <lineage>
        <taxon>Eukaryota</taxon>
        <taxon>Metazoa</taxon>
        <taxon>Chordata</taxon>
        <taxon>Craniata</taxon>
        <taxon>Vertebrata</taxon>
        <taxon>Chondrichthyes</taxon>
        <taxon>Elasmobranchii</taxon>
        <taxon>Galeomorphii</taxon>
        <taxon>Galeoidea</taxon>
        <taxon>Orectolobiformes</taxon>
        <taxon>Hemiscylliidae</taxon>
        <taxon>Chiloscyllium</taxon>
    </lineage>
</organism>
<evidence type="ECO:0000313" key="4">
    <source>
        <dbReference type="EMBL" id="GCC47571.1"/>
    </source>
</evidence>
<evidence type="ECO:0000256" key="1">
    <source>
        <dbReference type="ARBA" id="ARBA00005988"/>
    </source>
</evidence>
<dbReference type="InterPro" id="IPR000834">
    <property type="entry name" value="Peptidase_M14"/>
</dbReference>
<evidence type="ECO:0000259" key="3">
    <source>
        <dbReference type="PROSITE" id="PS52035"/>
    </source>
</evidence>
<dbReference type="PANTHER" id="PTHR11532">
    <property type="entry name" value="PROTEASE M14 CARBOXYPEPTIDASE"/>
    <property type="match status" value="1"/>
</dbReference>
<keyword evidence="5" id="KW-1185">Reference proteome</keyword>
<dbReference type="PROSITE" id="PS00132">
    <property type="entry name" value="CARBOXYPEPT_ZN_1"/>
    <property type="match status" value="1"/>
</dbReference>
<comment type="caution">
    <text evidence="2">Lacks conserved residue(s) required for the propagation of feature annotation.</text>
</comment>
<protein>
    <recommendedName>
        <fullName evidence="3">Peptidase M14 domain-containing protein</fullName>
    </recommendedName>
</protein>
<name>A0A401TY28_CHIPU</name>
<dbReference type="OrthoDB" id="10249045at2759"/>
<dbReference type="Pfam" id="PF00246">
    <property type="entry name" value="Peptidase_M14"/>
    <property type="match status" value="1"/>
</dbReference>
<feature type="non-terminal residue" evidence="4">
    <location>
        <position position="114"/>
    </location>
</feature>
<dbReference type="GO" id="GO:0016485">
    <property type="term" value="P:protein processing"/>
    <property type="evidence" value="ECO:0007669"/>
    <property type="project" value="TreeGrafter"/>
</dbReference>
<dbReference type="GO" id="GO:0008270">
    <property type="term" value="F:zinc ion binding"/>
    <property type="evidence" value="ECO:0007669"/>
    <property type="project" value="InterPro"/>
</dbReference>
<dbReference type="STRING" id="137246.A0A401TY28"/>